<sequence>MSRLSPNIALNPESLLQKAAAQTG</sequence>
<reference evidence="1" key="1">
    <citation type="submission" date="2018-05" db="EMBL/GenBank/DDBJ databases">
        <authorList>
            <person name="Lanie J.A."/>
            <person name="Ng W.-L."/>
            <person name="Kazmierczak K.M."/>
            <person name="Andrzejewski T.M."/>
            <person name="Davidsen T.M."/>
            <person name="Wayne K.J."/>
            <person name="Tettelin H."/>
            <person name="Glass J.I."/>
            <person name="Rusch D."/>
            <person name="Podicherti R."/>
            <person name="Tsui H.-C.T."/>
            <person name="Winkler M.E."/>
        </authorList>
    </citation>
    <scope>NUCLEOTIDE SEQUENCE</scope>
</reference>
<dbReference type="EMBL" id="UINC01106983">
    <property type="protein sequence ID" value="SVC72019.1"/>
    <property type="molecule type" value="Genomic_DNA"/>
</dbReference>
<organism evidence="1">
    <name type="scientific">marine metagenome</name>
    <dbReference type="NCBI Taxonomy" id="408172"/>
    <lineage>
        <taxon>unclassified sequences</taxon>
        <taxon>metagenomes</taxon>
        <taxon>ecological metagenomes</taxon>
    </lineage>
</organism>
<feature type="non-terminal residue" evidence="1">
    <location>
        <position position="24"/>
    </location>
</feature>
<gene>
    <name evidence="1" type="ORF">METZ01_LOCUS324873</name>
</gene>
<name>A0A382PF47_9ZZZZ</name>
<dbReference type="AlphaFoldDB" id="A0A382PF47"/>
<proteinExistence type="predicted"/>
<evidence type="ECO:0000313" key="1">
    <source>
        <dbReference type="EMBL" id="SVC72019.1"/>
    </source>
</evidence>
<accession>A0A382PF47</accession>
<protein>
    <submittedName>
        <fullName evidence="1">Uncharacterized protein</fullName>
    </submittedName>
</protein>